<feature type="compositionally biased region" description="Low complexity" evidence="3">
    <location>
        <begin position="454"/>
        <end position="476"/>
    </location>
</feature>
<accession>A0A1X2HT19</accession>
<feature type="compositionally biased region" description="Basic and acidic residues" evidence="3">
    <location>
        <begin position="437"/>
        <end position="453"/>
    </location>
</feature>
<feature type="compositionally biased region" description="Polar residues" evidence="3">
    <location>
        <begin position="105"/>
        <end position="119"/>
    </location>
</feature>
<feature type="domain" description="NET" evidence="5">
    <location>
        <begin position="346"/>
        <end position="427"/>
    </location>
</feature>
<dbReference type="InterPro" id="IPR036427">
    <property type="entry name" value="Bromodomain-like_sf"/>
</dbReference>
<keyword evidence="7" id="KW-1185">Reference proteome</keyword>
<feature type="compositionally biased region" description="Pro residues" evidence="3">
    <location>
        <begin position="256"/>
        <end position="273"/>
    </location>
</feature>
<protein>
    <submittedName>
        <fullName evidence="6">Bromodomain-containing protein</fullName>
    </submittedName>
</protein>
<dbReference type="PROSITE" id="PS51525">
    <property type="entry name" value="NET"/>
    <property type="match status" value="1"/>
</dbReference>
<dbReference type="EMBL" id="MCGN01000001">
    <property type="protein sequence ID" value="ORZ02699.1"/>
    <property type="molecule type" value="Genomic_DNA"/>
</dbReference>
<dbReference type="InterPro" id="IPR050935">
    <property type="entry name" value="Bromo_chromatin_reader"/>
</dbReference>
<gene>
    <name evidence="6" type="ORF">BCR43DRAFT_482027</name>
</gene>
<dbReference type="InParanoid" id="A0A1X2HT19"/>
<feature type="compositionally biased region" description="Basic residues" evidence="3">
    <location>
        <begin position="425"/>
        <end position="436"/>
    </location>
</feature>
<dbReference type="InterPro" id="IPR027353">
    <property type="entry name" value="NET_dom"/>
</dbReference>
<dbReference type="PRINTS" id="PR00503">
    <property type="entry name" value="BROMODOMAIN"/>
</dbReference>
<dbReference type="Pfam" id="PF00439">
    <property type="entry name" value="Bromodomain"/>
    <property type="match status" value="2"/>
</dbReference>
<dbReference type="OMA" id="KMNIPHY"/>
<dbReference type="SMART" id="SM00297">
    <property type="entry name" value="BROMO"/>
    <property type="match status" value="2"/>
</dbReference>
<feature type="compositionally biased region" description="Acidic residues" evidence="3">
    <location>
        <begin position="288"/>
        <end position="300"/>
    </location>
</feature>
<evidence type="ECO:0000256" key="1">
    <source>
        <dbReference type="ARBA" id="ARBA00023117"/>
    </source>
</evidence>
<dbReference type="GO" id="GO:0000785">
    <property type="term" value="C:chromatin"/>
    <property type="evidence" value="ECO:0007669"/>
    <property type="project" value="TreeGrafter"/>
</dbReference>
<feature type="compositionally biased region" description="Basic and acidic residues" evidence="3">
    <location>
        <begin position="126"/>
        <end position="138"/>
    </location>
</feature>
<feature type="domain" description="Bromo" evidence="4">
    <location>
        <begin position="17"/>
        <end position="89"/>
    </location>
</feature>
<dbReference type="Gene3D" id="1.20.920.10">
    <property type="entry name" value="Bromodomain-like"/>
    <property type="match status" value="2"/>
</dbReference>
<dbReference type="AlphaFoldDB" id="A0A1X2HT19"/>
<evidence type="ECO:0000313" key="6">
    <source>
        <dbReference type="EMBL" id="ORZ02699.1"/>
    </source>
</evidence>
<name>A0A1X2HT19_SYNRA</name>
<dbReference type="Pfam" id="PF17035">
    <property type="entry name" value="BET"/>
    <property type="match status" value="1"/>
</dbReference>
<proteinExistence type="predicted"/>
<dbReference type="PANTHER" id="PTHR22880:SF225">
    <property type="entry name" value="BROMODOMAIN-CONTAINING PROTEIN BET-1-RELATED"/>
    <property type="match status" value="1"/>
</dbReference>
<dbReference type="GO" id="GO:0006338">
    <property type="term" value="P:chromatin remodeling"/>
    <property type="evidence" value="ECO:0007669"/>
    <property type="project" value="TreeGrafter"/>
</dbReference>
<dbReference type="PROSITE" id="PS00633">
    <property type="entry name" value="BROMODOMAIN_1"/>
    <property type="match status" value="1"/>
</dbReference>
<feature type="region of interest" description="Disordered" evidence="3">
    <location>
        <begin position="420"/>
        <end position="476"/>
    </location>
</feature>
<dbReference type="SUPFAM" id="SSF47370">
    <property type="entry name" value="Bromodomain"/>
    <property type="match status" value="2"/>
</dbReference>
<dbReference type="STRING" id="13706.A0A1X2HT19"/>
<evidence type="ECO:0000256" key="3">
    <source>
        <dbReference type="SAM" id="MobiDB-lite"/>
    </source>
</evidence>
<sequence>MTRDQIKYSGAIMRNLRRHRDANPFLHPVDYVKMNLPDYPKIIQHPMDLGTVEAKLNNLEYENIEDFIADVRLVFSNCFKFNGPEAMISMLCQNVETAFEKSLRQMPSSTDGEPKTTNARPKRDKHPPPSKDYPEPATKRRSNVRQSNAQMRFCGQVLRELRKPKYRDISYPFLQPVDVVALNIPDYLEVIKHPMDLSTMERKLDEGDYQTPDDFERDMRLMFQNCYTYNPPGSPVHEMGKRLESEFDKKWSEMPEPVPPEVQSPPPAPPAPQPKRRRTKSDVFEEQEHSEDETRDEDDPIAVMERHIANMSRQLESLRSSKKKKQAKPPQVQPRKPAPKRRRPPAKPPVEEYPDFTLEQKQLLSERINNLTDDRLHHVVGIIQKSMPDLGGDEQEIELDMDNLDKRTLHKLHEYVMGTSLVRRPSTKKAKPAPKRAKTETKPVEKFQDKSSSESDTGSSSSGSSDDSSSSSSDEM</sequence>
<feature type="region of interest" description="Disordered" evidence="3">
    <location>
        <begin position="102"/>
        <end position="146"/>
    </location>
</feature>
<dbReference type="GO" id="GO:0005634">
    <property type="term" value="C:nucleus"/>
    <property type="evidence" value="ECO:0007669"/>
    <property type="project" value="TreeGrafter"/>
</dbReference>
<feature type="region of interest" description="Disordered" evidence="3">
    <location>
        <begin position="315"/>
        <end position="356"/>
    </location>
</feature>
<dbReference type="CDD" id="cd05499">
    <property type="entry name" value="Bromo_BDF1_2_II"/>
    <property type="match status" value="1"/>
</dbReference>
<dbReference type="InterPro" id="IPR001487">
    <property type="entry name" value="Bromodomain"/>
</dbReference>
<reference evidence="6 7" key="1">
    <citation type="submission" date="2016-07" db="EMBL/GenBank/DDBJ databases">
        <title>Pervasive Adenine N6-methylation of Active Genes in Fungi.</title>
        <authorList>
            <consortium name="DOE Joint Genome Institute"/>
            <person name="Mondo S.J."/>
            <person name="Dannebaum R.O."/>
            <person name="Kuo R.C."/>
            <person name="Labutti K."/>
            <person name="Haridas S."/>
            <person name="Kuo A."/>
            <person name="Salamov A."/>
            <person name="Ahrendt S.R."/>
            <person name="Lipzen A."/>
            <person name="Sullivan W."/>
            <person name="Andreopoulos W.B."/>
            <person name="Clum A."/>
            <person name="Lindquist E."/>
            <person name="Daum C."/>
            <person name="Ramamoorthy G.K."/>
            <person name="Gryganskyi A."/>
            <person name="Culley D."/>
            <person name="Magnuson J.K."/>
            <person name="James T.Y."/>
            <person name="O'Malley M.A."/>
            <person name="Stajich J.E."/>
            <person name="Spatafora J.W."/>
            <person name="Visel A."/>
            <person name="Grigoriev I.V."/>
        </authorList>
    </citation>
    <scope>NUCLEOTIDE SEQUENCE [LARGE SCALE GENOMIC DNA]</scope>
    <source>
        <strain evidence="6 7">NRRL 2496</strain>
    </source>
</reference>
<dbReference type="InterPro" id="IPR038336">
    <property type="entry name" value="NET_sf"/>
</dbReference>
<feature type="domain" description="Bromo" evidence="4">
    <location>
        <begin position="165"/>
        <end position="237"/>
    </location>
</feature>
<dbReference type="Gene3D" id="1.20.1270.220">
    <property type="match status" value="1"/>
</dbReference>
<keyword evidence="1 2" id="KW-0103">Bromodomain</keyword>
<organism evidence="6 7">
    <name type="scientific">Syncephalastrum racemosum</name>
    <name type="common">Filamentous fungus</name>
    <dbReference type="NCBI Taxonomy" id="13706"/>
    <lineage>
        <taxon>Eukaryota</taxon>
        <taxon>Fungi</taxon>
        <taxon>Fungi incertae sedis</taxon>
        <taxon>Mucoromycota</taxon>
        <taxon>Mucoromycotina</taxon>
        <taxon>Mucoromycetes</taxon>
        <taxon>Mucorales</taxon>
        <taxon>Syncephalastraceae</taxon>
        <taxon>Syncephalastrum</taxon>
    </lineage>
</organism>
<dbReference type="InterPro" id="IPR018359">
    <property type="entry name" value="Bromodomain_CS"/>
</dbReference>
<dbReference type="GO" id="GO:0006355">
    <property type="term" value="P:regulation of DNA-templated transcription"/>
    <property type="evidence" value="ECO:0007669"/>
    <property type="project" value="TreeGrafter"/>
</dbReference>
<evidence type="ECO:0000259" key="4">
    <source>
        <dbReference type="PROSITE" id="PS50014"/>
    </source>
</evidence>
<feature type="region of interest" description="Disordered" evidence="3">
    <location>
        <begin position="252"/>
        <end position="301"/>
    </location>
</feature>
<dbReference type="PANTHER" id="PTHR22880">
    <property type="entry name" value="FALZ-RELATED BROMODOMAIN-CONTAINING PROTEINS"/>
    <property type="match status" value="1"/>
</dbReference>
<evidence type="ECO:0000256" key="2">
    <source>
        <dbReference type="PROSITE-ProRule" id="PRU00035"/>
    </source>
</evidence>
<evidence type="ECO:0000313" key="7">
    <source>
        <dbReference type="Proteomes" id="UP000242180"/>
    </source>
</evidence>
<dbReference type="Proteomes" id="UP000242180">
    <property type="component" value="Unassembled WGS sequence"/>
</dbReference>
<dbReference type="PROSITE" id="PS50014">
    <property type="entry name" value="BROMODOMAIN_2"/>
    <property type="match status" value="2"/>
</dbReference>
<evidence type="ECO:0000259" key="5">
    <source>
        <dbReference type="PROSITE" id="PS51525"/>
    </source>
</evidence>
<dbReference type="OrthoDB" id="784962at2759"/>
<dbReference type="FunCoup" id="A0A1X2HT19">
    <property type="interactions" value="723"/>
</dbReference>
<comment type="caution">
    <text evidence="6">The sequence shown here is derived from an EMBL/GenBank/DDBJ whole genome shotgun (WGS) entry which is preliminary data.</text>
</comment>